<reference evidence="1" key="1">
    <citation type="journal article" date="2023" name="IScience">
        <title>Live-bearing cockroach genome reveals convergent evolutionary mechanisms linked to viviparity in insects and beyond.</title>
        <authorList>
            <person name="Fouks B."/>
            <person name="Harrison M.C."/>
            <person name="Mikhailova A.A."/>
            <person name="Marchal E."/>
            <person name="English S."/>
            <person name="Carruthers M."/>
            <person name="Jennings E.C."/>
            <person name="Chiamaka E.L."/>
            <person name="Frigard R.A."/>
            <person name="Pippel M."/>
            <person name="Attardo G.M."/>
            <person name="Benoit J.B."/>
            <person name="Bornberg-Bauer E."/>
            <person name="Tobe S.S."/>
        </authorList>
    </citation>
    <scope>NUCLEOTIDE SEQUENCE</scope>
    <source>
        <strain evidence="1">Stay&amp;Tobe</strain>
    </source>
</reference>
<evidence type="ECO:0000313" key="1">
    <source>
        <dbReference type="EMBL" id="KAJ9599601.1"/>
    </source>
</evidence>
<accession>A0AAD8AIF8</accession>
<comment type="caution">
    <text evidence="1">The sequence shown here is derived from an EMBL/GenBank/DDBJ whole genome shotgun (WGS) entry which is preliminary data.</text>
</comment>
<organism evidence="1 2">
    <name type="scientific">Diploptera punctata</name>
    <name type="common">Pacific beetle cockroach</name>
    <dbReference type="NCBI Taxonomy" id="6984"/>
    <lineage>
        <taxon>Eukaryota</taxon>
        <taxon>Metazoa</taxon>
        <taxon>Ecdysozoa</taxon>
        <taxon>Arthropoda</taxon>
        <taxon>Hexapoda</taxon>
        <taxon>Insecta</taxon>
        <taxon>Pterygota</taxon>
        <taxon>Neoptera</taxon>
        <taxon>Polyneoptera</taxon>
        <taxon>Dictyoptera</taxon>
        <taxon>Blattodea</taxon>
        <taxon>Blaberoidea</taxon>
        <taxon>Blaberidae</taxon>
        <taxon>Diplopterinae</taxon>
        <taxon>Diploptera</taxon>
    </lineage>
</organism>
<gene>
    <name evidence="1" type="ORF">L9F63_009918</name>
</gene>
<protein>
    <submittedName>
        <fullName evidence="1">Uncharacterized protein</fullName>
    </submittedName>
</protein>
<reference evidence="1" key="2">
    <citation type="submission" date="2023-05" db="EMBL/GenBank/DDBJ databases">
        <authorList>
            <person name="Fouks B."/>
        </authorList>
    </citation>
    <scope>NUCLEOTIDE SEQUENCE</scope>
    <source>
        <strain evidence="1">Stay&amp;Tobe</strain>
        <tissue evidence="1">Testes</tissue>
    </source>
</reference>
<dbReference type="Proteomes" id="UP001233999">
    <property type="component" value="Unassembled WGS sequence"/>
</dbReference>
<name>A0AAD8AIF8_DIPPU</name>
<feature type="non-terminal residue" evidence="1">
    <location>
        <position position="1"/>
    </location>
</feature>
<dbReference type="AlphaFoldDB" id="A0AAD8AIF8"/>
<sequence>MGKATPFGRKVHIHYFSTPYTQVQYHAVAAHAWSEKHLIKKEAKLLKQIEKPKELTVREKIYIQKSEKKKLMNFEIPSENDLVSRFFSQPMEGAKDSSSRRQNNSLRIPKIKFSYFEVCSEFRIVALYKNLFSQSVGIESVLNNSCSIIKHSWRLVLCRSEETLLLPSVGGPMNLWIRSKFAGNKRNSRYLFRSSHQKIHLMKEISDISDPGFLHVICDIVNAASRSQLTSNGLLSCRLTSVPS</sequence>
<keyword evidence="2" id="KW-1185">Reference proteome</keyword>
<dbReference type="EMBL" id="JASPKZ010000793">
    <property type="protein sequence ID" value="KAJ9599601.1"/>
    <property type="molecule type" value="Genomic_DNA"/>
</dbReference>
<proteinExistence type="predicted"/>
<evidence type="ECO:0000313" key="2">
    <source>
        <dbReference type="Proteomes" id="UP001233999"/>
    </source>
</evidence>